<accession>A0A8W8J6B7</accession>
<dbReference type="PANTHER" id="PTHR22803">
    <property type="entry name" value="MANNOSE, PHOSPHOLIPASE, LECTIN RECEPTOR RELATED"/>
    <property type="match status" value="1"/>
</dbReference>
<dbReference type="SMART" id="SM00034">
    <property type="entry name" value="CLECT"/>
    <property type="match status" value="1"/>
</dbReference>
<evidence type="ECO:0000256" key="1">
    <source>
        <dbReference type="SAM" id="MobiDB-lite"/>
    </source>
</evidence>
<keyword evidence="2" id="KW-0732">Signal</keyword>
<feature type="compositionally biased region" description="Basic and acidic residues" evidence="1">
    <location>
        <begin position="55"/>
        <end position="66"/>
    </location>
</feature>
<name>A0A8W8J6B7_MAGGI</name>
<evidence type="ECO:0000313" key="5">
    <source>
        <dbReference type="Proteomes" id="UP000005408"/>
    </source>
</evidence>
<dbReference type="InterPro" id="IPR016187">
    <property type="entry name" value="CTDL_fold"/>
</dbReference>
<dbReference type="Proteomes" id="UP000005408">
    <property type="component" value="Unassembled WGS sequence"/>
</dbReference>
<dbReference type="SUPFAM" id="SSF56436">
    <property type="entry name" value="C-type lectin-like"/>
    <property type="match status" value="1"/>
</dbReference>
<feature type="region of interest" description="Disordered" evidence="1">
    <location>
        <begin position="44"/>
        <end position="76"/>
    </location>
</feature>
<organism evidence="4 5">
    <name type="scientific">Magallana gigas</name>
    <name type="common">Pacific oyster</name>
    <name type="synonym">Crassostrea gigas</name>
    <dbReference type="NCBI Taxonomy" id="29159"/>
    <lineage>
        <taxon>Eukaryota</taxon>
        <taxon>Metazoa</taxon>
        <taxon>Spiralia</taxon>
        <taxon>Lophotrochozoa</taxon>
        <taxon>Mollusca</taxon>
        <taxon>Bivalvia</taxon>
        <taxon>Autobranchia</taxon>
        <taxon>Pteriomorphia</taxon>
        <taxon>Ostreida</taxon>
        <taxon>Ostreoidea</taxon>
        <taxon>Ostreidae</taxon>
        <taxon>Magallana</taxon>
    </lineage>
</organism>
<proteinExistence type="predicted"/>
<dbReference type="OrthoDB" id="6042959at2759"/>
<protein>
    <recommendedName>
        <fullName evidence="3">C-type lectin domain-containing protein</fullName>
    </recommendedName>
</protein>
<evidence type="ECO:0000313" key="4">
    <source>
        <dbReference type="EnsemblMetazoa" id="G17444.1:cds"/>
    </source>
</evidence>
<dbReference type="OMA" id="HWHVESC"/>
<feature type="domain" description="C-type lectin" evidence="3">
    <location>
        <begin position="153"/>
        <end position="275"/>
    </location>
</feature>
<dbReference type="Pfam" id="PF00059">
    <property type="entry name" value="Lectin_C"/>
    <property type="match status" value="1"/>
</dbReference>
<reference evidence="4" key="1">
    <citation type="submission" date="2022-08" db="UniProtKB">
        <authorList>
            <consortium name="EnsemblMetazoa"/>
        </authorList>
    </citation>
    <scope>IDENTIFICATION</scope>
    <source>
        <strain evidence="4">05x7-T-G4-1.051#20</strain>
    </source>
</reference>
<dbReference type="CDD" id="cd00037">
    <property type="entry name" value="CLECT"/>
    <property type="match status" value="1"/>
</dbReference>
<dbReference type="InterPro" id="IPR016186">
    <property type="entry name" value="C-type_lectin-like/link_sf"/>
</dbReference>
<feature type="signal peptide" evidence="2">
    <location>
        <begin position="1"/>
        <end position="23"/>
    </location>
</feature>
<dbReference type="EnsemblMetazoa" id="G17444.1">
    <property type="protein sequence ID" value="G17444.1:cds"/>
    <property type="gene ID" value="G17444"/>
</dbReference>
<dbReference type="PROSITE" id="PS50041">
    <property type="entry name" value="C_TYPE_LECTIN_2"/>
    <property type="match status" value="1"/>
</dbReference>
<evidence type="ECO:0000259" key="3">
    <source>
        <dbReference type="PROSITE" id="PS50041"/>
    </source>
</evidence>
<dbReference type="InterPro" id="IPR001304">
    <property type="entry name" value="C-type_lectin-like"/>
</dbReference>
<dbReference type="Gene3D" id="3.10.100.10">
    <property type="entry name" value="Mannose-Binding Protein A, subunit A"/>
    <property type="match status" value="1"/>
</dbReference>
<feature type="compositionally biased region" description="Low complexity" evidence="1">
    <location>
        <begin position="99"/>
        <end position="117"/>
    </location>
</feature>
<sequence length="286" mass="32994">MKWSVVYLVLFLAIIEVRNKVNAVSKDGVAKTASTKVPKVKVEKAVPSTAPVKKTKSEPKQQETKKTAKNATSTKVKVNKSGNRNTIHVINIKVDLPPSNDNSTTSHNNSTNSSTSTVIQPQKDYTIVGDYKIFKYEDDHIKKDDCPPYWHKYDKNCYLFSRDRLNWYKASMKCFELGGFLTTVESSIENTYIINQLKAYKINRGAWMGLNTVLHPKKHTWHWGFSGSQNHGFDWYGFEPAYKKKGDFLCAIFWKTYHFHWHVESCSQENYYICKIKLKESCSCTF</sequence>
<feature type="region of interest" description="Disordered" evidence="1">
    <location>
        <begin position="93"/>
        <end position="118"/>
    </location>
</feature>
<evidence type="ECO:0000256" key="2">
    <source>
        <dbReference type="SAM" id="SignalP"/>
    </source>
</evidence>
<dbReference type="AlphaFoldDB" id="A0A8W8J6B7"/>
<feature type="chain" id="PRO_5036465015" description="C-type lectin domain-containing protein" evidence="2">
    <location>
        <begin position="24"/>
        <end position="286"/>
    </location>
</feature>
<keyword evidence="5" id="KW-1185">Reference proteome</keyword>
<dbReference type="InterPro" id="IPR050111">
    <property type="entry name" value="C-type_lectin/snaclec_domain"/>
</dbReference>